<accession>A0A174VNS0</accession>
<reference evidence="2 3" key="1">
    <citation type="submission" date="2015-09" db="EMBL/GenBank/DDBJ databases">
        <authorList>
            <consortium name="Pathogen Informatics"/>
        </authorList>
    </citation>
    <scope>NUCLEOTIDE SEQUENCE [LARGE SCALE GENOMIC DNA]</scope>
    <source>
        <strain evidence="2 3">2789STDY5834957</strain>
    </source>
</reference>
<dbReference type="RefSeq" id="WP_055060477.1">
    <property type="nucleotide sequence ID" value="NZ_CZBP01000036.1"/>
</dbReference>
<dbReference type="EMBL" id="CZBP01000036">
    <property type="protein sequence ID" value="CUQ36453.1"/>
    <property type="molecule type" value="Genomic_DNA"/>
</dbReference>
<evidence type="ECO:0000256" key="1">
    <source>
        <dbReference type="SAM" id="MobiDB-lite"/>
    </source>
</evidence>
<proteinExistence type="predicted"/>
<dbReference type="Proteomes" id="UP000095762">
    <property type="component" value="Unassembled WGS sequence"/>
</dbReference>
<sequence>MHYDDELFDEEKEISIDELVEALSGEDEDGDPKSVVECSLYKVETTEDGTLEKINEMTSFTAAPGVFVNRISFTGPFVMVELDFQHEQNMWLRRIMEVLDEFHSHADKGNMLFTLTITNIECAVDYYLTLSNPAAYLKGLSKDNRPVIVQLVFAADLVNAVACDFDLEEIKAEALREMESDEKSQLEDEAMNESVMAMINEGTPMDENYFLNQNHVEEPSNKHRIRSTEHTDLSNVRRSELDLDKTGIRGKE</sequence>
<gene>
    <name evidence="2" type="ORF">ERS852569_03399</name>
</gene>
<dbReference type="AlphaFoldDB" id="A0A174VNS0"/>
<organism evidence="2 3">
    <name type="scientific">Blautia obeum</name>
    <dbReference type="NCBI Taxonomy" id="40520"/>
    <lineage>
        <taxon>Bacteria</taxon>
        <taxon>Bacillati</taxon>
        <taxon>Bacillota</taxon>
        <taxon>Clostridia</taxon>
        <taxon>Lachnospirales</taxon>
        <taxon>Lachnospiraceae</taxon>
        <taxon>Blautia</taxon>
    </lineage>
</organism>
<name>A0A174VNS0_9FIRM</name>
<evidence type="ECO:0000313" key="3">
    <source>
        <dbReference type="Proteomes" id="UP000095762"/>
    </source>
</evidence>
<evidence type="ECO:0000313" key="2">
    <source>
        <dbReference type="EMBL" id="CUQ36453.1"/>
    </source>
</evidence>
<feature type="region of interest" description="Disordered" evidence="1">
    <location>
        <begin position="213"/>
        <end position="252"/>
    </location>
</feature>
<feature type="compositionally biased region" description="Basic and acidic residues" evidence="1">
    <location>
        <begin position="215"/>
        <end position="252"/>
    </location>
</feature>
<protein>
    <submittedName>
        <fullName evidence="2">Uncharacterized protein</fullName>
    </submittedName>
</protein>